<dbReference type="EMBL" id="FNAX01000003">
    <property type="protein sequence ID" value="SDE76122.1"/>
    <property type="molecule type" value="Genomic_DNA"/>
</dbReference>
<evidence type="ECO:0000313" key="1">
    <source>
        <dbReference type="EMBL" id="SDE76122.1"/>
    </source>
</evidence>
<dbReference type="AlphaFoldDB" id="A0A1G7FJT4"/>
<dbReference type="OrthoDB" id="5174398at2"/>
<organism evidence="1 2">
    <name type="scientific">Streptomyces griseoaurantiacus</name>
    <dbReference type="NCBI Taxonomy" id="68213"/>
    <lineage>
        <taxon>Bacteria</taxon>
        <taxon>Bacillati</taxon>
        <taxon>Actinomycetota</taxon>
        <taxon>Actinomycetes</taxon>
        <taxon>Kitasatosporales</taxon>
        <taxon>Streptomycetaceae</taxon>
        <taxon>Streptomyces</taxon>
        <taxon>Streptomyces aurantiacus group</taxon>
    </lineage>
</organism>
<protein>
    <submittedName>
        <fullName evidence="1">Uncharacterized protein</fullName>
    </submittedName>
</protein>
<dbReference type="Proteomes" id="UP000198614">
    <property type="component" value="Unassembled WGS sequence"/>
</dbReference>
<reference evidence="1 2" key="1">
    <citation type="submission" date="2016-10" db="EMBL/GenBank/DDBJ databases">
        <authorList>
            <person name="de Groot N.N."/>
        </authorList>
    </citation>
    <scope>NUCLEOTIDE SEQUENCE [LARGE SCALE GENOMIC DNA]</scope>
    <source>
        <strain evidence="1 2">CGMCC 4.1859</strain>
    </source>
</reference>
<sequence>MVYSADKLEEMYPDTIARTNILRLRGIGRLMSESIVIPRYKIPANLHEPLAFTEAGEKLVRELKSSRGANWGEQRIAVFLQLHHDELFVDPERTDIPALRAGLSEEIKKGRIIHPFIWGRELYDKAFNDVPASNLHSLNSKRSIEFLEGTPKGVFQVSDTIVGPWGALQGEEFRYVPPTLSPRLYHCERPGCLRAHQTRLNTSDNSIITVRNRLAKKLFQRGGSNTNWSRFLSPLESRLYGRYDDGRSGDIVGLITECFSDVELHAITLTAFGDRSLDLRKKCSAEGIVVRDANDFLRGLSKAEIAQLLLLMPDAGIYRAIDSAIRAGEISIPSGEIRSPQLNGRRSGYFETTLQCSNRGVRAHSANSWTAMRRIRRLIRDVYAGSTYEAHLQWKIRDIEGATQDEKLDNYIASSEIHEIIRDLFLSGPDVFRRAADKIGLLGENPHSDSELISDFTWKLGFPLDLDDRGASDLRDNAKALRRVAAEFSHYGEEQKKALRSHSPNLFVSLEEVLDRALVFATWLTTVDHWMAMPRFTFFRDDARKHMALLLSSYSAQKDDPVTFNENGVNTLFPLISGFGLLASYLETEASHADEHIRDESEFPEVFRETSLMDFGYRSRLPFLNFSSEARGRLIQTLRAVSRELSTGDISRVRNSLEHHKGTFPNQGDIFRCVDAIACVCDTIEDFGILPMVFKMKSLTRDSEWRSEYIYEDYSGRGVRVTAPSTVVVTGGPGISQNQIFVPGLISAGSNWVPRFIPGVRSDFTEMWQEWPRSRMLSENFIEAPEVLGDSGDESALEVSGSSGL</sequence>
<evidence type="ECO:0000313" key="2">
    <source>
        <dbReference type="Proteomes" id="UP000198614"/>
    </source>
</evidence>
<gene>
    <name evidence="1" type="ORF">SAMN05216260_103412</name>
</gene>
<accession>A0A1G7FJT4</accession>
<proteinExistence type="predicted"/>
<name>A0A1G7FJT4_9ACTN</name>